<feature type="domain" description="GGDEF" evidence="1">
    <location>
        <begin position="154"/>
        <end position="283"/>
    </location>
</feature>
<dbReference type="InterPro" id="IPR035965">
    <property type="entry name" value="PAS-like_dom_sf"/>
</dbReference>
<dbReference type="PROSITE" id="PS50887">
    <property type="entry name" value="GGDEF"/>
    <property type="match status" value="1"/>
</dbReference>
<dbReference type="PANTHER" id="PTHR45138:SF9">
    <property type="entry name" value="DIGUANYLATE CYCLASE DGCM-RELATED"/>
    <property type="match status" value="1"/>
</dbReference>
<name>A0A3B1BAF5_9ZZZZ</name>
<sequence>MLTQLSQPQIQSLMENCPQAMLLVDETGHARWMNNLLAKMLGEQSSRVLEHSIHDVPETLQSLFIENSTVHLPGKADNENLWLLASSQSLGDNAGFMQYFTDVSTIQQLMQERDHLAEELEEYILIDKDSGMPNRRALYQSLESQVSRSRRYHNPLSVIILRISNLDDYIGASQNKNPASLFISLRYMLNEQLRWADIIGRLDENELLMVLPETHAEDALMLAQKINQRITGLELPELDAGASLKNFQLDTQFGVSEWAKGDDVGLLMTRTRTKLGQELASAV</sequence>
<dbReference type="EMBL" id="UOFY01000027">
    <property type="protein sequence ID" value="VAX08408.1"/>
    <property type="molecule type" value="Genomic_DNA"/>
</dbReference>
<dbReference type="NCBIfam" id="TIGR00254">
    <property type="entry name" value="GGDEF"/>
    <property type="match status" value="1"/>
</dbReference>
<dbReference type="PANTHER" id="PTHR45138">
    <property type="entry name" value="REGULATORY COMPONENTS OF SENSORY TRANSDUCTION SYSTEM"/>
    <property type="match status" value="1"/>
</dbReference>
<reference evidence="2" key="1">
    <citation type="submission" date="2018-06" db="EMBL/GenBank/DDBJ databases">
        <authorList>
            <person name="Zhirakovskaya E."/>
        </authorList>
    </citation>
    <scope>NUCLEOTIDE SEQUENCE</scope>
</reference>
<dbReference type="InterPro" id="IPR043128">
    <property type="entry name" value="Rev_trsase/Diguanyl_cyclase"/>
</dbReference>
<dbReference type="InterPro" id="IPR050469">
    <property type="entry name" value="Diguanylate_Cyclase"/>
</dbReference>
<evidence type="ECO:0000259" key="1">
    <source>
        <dbReference type="PROSITE" id="PS50887"/>
    </source>
</evidence>
<dbReference type="SMART" id="SM00267">
    <property type="entry name" value="GGDEF"/>
    <property type="match status" value="1"/>
</dbReference>
<evidence type="ECO:0000313" key="2">
    <source>
        <dbReference type="EMBL" id="VAX08408.1"/>
    </source>
</evidence>
<dbReference type="GO" id="GO:1902201">
    <property type="term" value="P:negative regulation of bacterial-type flagellum-dependent cell motility"/>
    <property type="evidence" value="ECO:0007669"/>
    <property type="project" value="TreeGrafter"/>
</dbReference>
<accession>A0A3B1BAF5</accession>
<proteinExistence type="predicted"/>
<dbReference type="GO" id="GO:0005886">
    <property type="term" value="C:plasma membrane"/>
    <property type="evidence" value="ECO:0007669"/>
    <property type="project" value="TreeGrafter"/>
</dbReference>
<gene>
    <name evidence="2" type="ORF">MNBD_GAMMA25-559</name>
</gene>
<dbReference type="SUPFAM" id="SSF55073">
    <property type="entry name" value="Nucleotide cyclase"/>
    <property type="match status" value="1"/>
</dbReference>
<dbReference type="InterPro" id="IPR000160">
    <property type="entry name" value="GGDEF_dom"/>
</dbReference>
<organism evidence="2">
    <name type="scientific">hydrothermal vent metagenome</name>
    <dbReference type="NCBI Taxonomy" id="652676"/>
    <lineage>
        <taxon>unclassified sequences</taxon>
        <taxon>metagenomes</taxon>
        <taxon>ecological metagenomes</taxon>
    </lineage>
</organism>
<dbReference type="AlphaFoldDB" id="A0A3B1BAF5"/>
<dbReference type="SUPFAM" id="SSF55785">
    <property type="entry name" value="PYP-like sensor domain (PAS domain)"/>
    <property type="match status" value="1"/>
</dbReference>
<dbReference type="GO" id="GO:0043709">
    <property type="term" value="P:cell adhesion involved in single-species biofilm formation"/>
    <property type="evidence" value="ECO:0007669"/>
    <property type="project" value="TreeGrafter"/>
</dbReference>
<protein>
    <recommendedName>
        <fullName evidence="1">GGDEF domain-containing protein</fullName>
    </recommendedName>
</protein>
<dbReference type="GO" id="GO:0052621">
    <property type="term" value="F:diguanylate cyclase activity"/>
    <property type="evidence" value="ECO:0007669"/>
    <property type="project" value="TreeGrafter"/>
</dbReference>
<dbReference type="Gene3D" id="3.30.70.270">
    <property type="match status" value="1"/>
</dbReference>
<dbReference type="Gene3D" id="3.30.450.20">
    <property type="entry name" value="PAS domain"/>
    <property type="match status" value="1"/>
</dbReference>
<dbReference type="InterPro" id="IPR029787">
    <property type="entry name" value="Nucleotide_cyclase"/>
</dbReference>
<dbReference type="Pfam" id="PF00990">
    <property type="entry name" value="GGDEF"/>
    <property type="match status" value="1"/>
</dbReference>